<name>A0AB73USY2_BACCE</name>
<proteinExistence type="predicted"/>
<evidence type="ECO:0000313" key="1">
    <source>
        <dbReference type="EMBL" id="QHV46855.1"/>
    </source>
</evidence>
<organism evidence="1 2">
    <name type="scientific">Bacillus cereus</name>
    <dbReference type="NCBI Taxonomy" id="1396"/>
    <lineage>
        <taxon>Bacteria</taxon>
        <taxon>Bacillati</taxon>
        <taxon>Bacillota</taxon>
        <taxon>Bacilli</taxon>
        <taxon>Bacillales</taxon>
        <taxon>Bacillaceae</taxon>
        <taxon>Bacillus</taxon>
        <taxon>Bacillus cereus group</taxon>
    </lineage>
</organism>
<evidence type="ECO:0000313" key="2">
    <source>
        <dbReference type="Proteomes" id="UP000464780"/>
    </source>
</evidence>
<dbReference type="EMBL" id="CP028009">
    <property type="protein sequence ID" value="QHV46855.1"/>
    <property type="molecule type" value="Genomic_DNA"/>
</dbReference>
<accession>A0AB73USY2</accession>
<evidence type="ECO:0008006" key="3">
    <source>
        <dbReference type="Google" id="ProtNLM"/>
    </source>
</evidence>
<protein>
    <recommendedName>
        <fullName evidence="3">Zinc finger protein 100</fullName>
    </recommendedName>
</protein>
<dbReference type="RefSeq" id="WP_162280811.1">
    <property type="nucleotide sequence ID" value="NZ_CP028009.1"/>
</dbReference>
<dbReference type="AlphaFoldDB" id="A0AB73USY2"/>
<dbReference type="Proteomes" id="UP000464780">
    <property type="component" value="Chromosome"/>
</dbReference>
<gene>
    <name evidence="1" type="ORF">C1N66_28540</name>
</gene>
<sequence length="66" mass="8117">MLKKWFKNYWGESHCKHKYIFIKMQDNEDFKKGTLGVVYIYRCEKCGKEKFKCKNNNEINNEFLDI</sequence>
<reference evidence="1 2" key="1">
    <citation type="submission" date="2018-03" db="EMBL/GenBank/DDBJ databases">
        <title>The complete genome of bacterial strain SGAir0260.</title>
        <authorList>
            <person name="Schuster S.C."/>
        </authorList>
    </citation>
    <scope>NUCLEOTIDE SEQUENCE [LARGE SCALE GENOMIC DNA]</scope>
    <source>
        <strain evidence="1 2">SGAir0260</strain>
    </source>
</reference>